<proteinExistence type="predicted"/>
<comment type="caution">
    <text evidence="2">The sequence shown here is derived from an EMBL/GenBank/DDBJ whole genome shotgun (WGS) entry which is preliminary data.</text>
</comment>
<reference evidence="2 3" key="1">
    <citation type="submission" date="2024-02" db="EMBL/GenBank/DDBJ databases">
        <authorList>
            <person name="Grouzdev D."/>
        </authorList>
    </citation>
    <scope>NUCLEOTIDE SEQUENCE [LARGE SCALE GENOMIC DNA]</scope>
    <source>
        <strain evidence="2 3">9N</strain>
    </source>
</reference>
<feature type="compositionally biased region" description="Polar residues" evidence="1">
    <location>
        <begin position="1"/>
        <end position="14"/>
    </location>
</feature>
<dbReference type="SUPFAM" id="SSF55874">
    <property type="entry name" value="ATPase domain of HSP90 chaperone/DNA topoisomerase II/histidine kinase"/>
    <property type="match status" value="1"/>
</dbReference>
<evidence type="ECO:0000313" key="2">
    <source>
        <dbReference type="EMBL" id="MEF3365915.1"/>
    </source>
</evidence>
<evidence type="ECO:0000313" key="3">
    <source>
        <dbReference type="Proteomes" id="UP001350748"/>
    </source>
</evidence>
<name>A0ABU7XFE5_9HYPH</name>
<dbReference type="RefSeq" id="WP_332080865.1">
    <property type="nucleotide sequence ID" value="NZ_JAZHYN010000010.1"/>
</dbReference>
<gene>
    <name evidence="2" type="ORF">V3H18_05140</name>
</gene>
<accession>A0ABU7XFE5</accession>
<keyword evidence="3" id="KW-1185">Reference proteome</keyword>
<dbReference type="Pfam" id="PF13589">
    <property type="entry name" value="HATPase_c_3"/>
    <property type="match status" value="1"/>
</dbReference>
<evidence type="ECO:0000256" key="1">
    <source>
        <dbReference type="SAM" id="MobiDB-lite"/>
    </source>
</evidence>
<dbReference type="GO" id="GO:0005524">
    <property type="term" value="F:ATP binding"/>
    <property type="evidence" value="ECO:0007669"/>
    <property type="project" value="UniProtKB-KW"/>
</dbReference>
<dbReference type="EMBL" id="JAZHYN010000010">
    <property type="protein sequence ID" value="MEF3365915.1"/>
    <property type="molecule type" value="Genomic_DNA"/>
</dbReference>
<protein>
    <submittedName>
        <fullName evidence="2">ATP-binding protein</fullName>
    </submittedName>
</protein>
<sequence length="615" mass="69084">MLDTPETQTETTAPSWAADAPRGGKTVMNRILKENATVPLFFAQTLIASLRDVGYNNTTSALCEHVDNAIEAGAKEIRIYFRQRGSKGSYEIDAAVYDNGRGMSPNVLKMATSFGGSMRYGNREAIGRFGMGMKTAALSMSPVMELYSWQEKSAFYKMTLDVEDIGKDRSNSVELPDPTFSTELPTEVANFFTETMVFPDKNEQEFLATHDDDLNEILGASGTIVFLPNCDRLSYAKAQTLVDHAVKEMGRVYRRLLAGGVELYVNNRKVEIFDPTYWMPNARHTRIRDLPVTQSRLIDTKEVDVAVSESSNEKAKVTVKLYALPFEAWLGLPRKVQRNDLRVFDGLTVSILRNDREVYAGAMREIVPKHSVANWYRVQIDFPGILDEAFGVAANKQGVRLKGYVVEAINAKIRDDVSAIAEEIKRFQSKQAAAKLEAGRSEAECRASDTDGFQMKPLNVESLSPEEEKQRDENLRGLALTLKREEETDEQAFERVKASKYLITFKYDEYWPFYHVENHFGRVIMTINTAHPFFSKLYEPLKKTTITAAVEETGEAGEVPAAAEGADGLIVALDLLLLSLARTQSVLSHNNEDARKLLDGFRKEWSDAYRVQMTD</sequence>
<organism evidence="2 3">
    <name type="scientific">Methylocystis borbori</name>
    <dbReference type="NCBI Taxonomy" id="3118750"/>
    <lineage>
        <taxon>Bacteria</taxon>
        <taxon>Pseudomonadati</taxon>
        <taxon>Pseudomonadota</taxon>
        <taxon>Alphaproteobacteria</taxon>
        <taxon>Hyphomicrobiales</taxon>
        <taxon>Methylocystaceae</taxon>
        <taxon>Methylocystis</taxon>
    </lineage>
</organism>
<feature type="region of interest" description="Disordered" evidence="1">
    <location>
        <begin position="1"/>
        <end position="21"/>
    </location>
</feature>
<dbReference type="InterPro" id="IPR036890">
    <property type="entry name" value="HATPase_C_sf"/>
</dbReference>
<dbReference type="Gene3D" id="3.30.565.10">
    <property type="entry name" value="Histidine kinase-like ATPase, C-terminal domain"/>
    <property type="match status" value="1"/>
</dbReference>
<keyword evidence="2" id="KW-0547">Nucleotide-binding</keyword>
<keyword evidence="2" id="KW-0067">ATP-binding</keyword>
<dbReference type="Proteomes" id="UP001350748">
    <property type="component" value="Unassembled WGS sequence"/>
</dbReference>